<feature type="region of interest" description="Disordered" evidence="1">
    <location>
        <begin position="1"/>
        <end position="79"/>
    </location>
</feature>
<name>A0AAD5NQN5_ACENE</name>
<accession>A0AAD5NQN5</accession>
<protein>
    <submittedName>
        <fullName evidence="2">Uncharacterized protein</fullName>
    </submittedName>
</protein>
<sequence length="79" mass="8114">MGNDSKSKLESEPKSFGTETGIRTGIKTVNGTGTGTGTGTVTETGIGIGTETETGQEPEPMQLDYGLSDGDSRMVTSLL</sequence>
<feature type="compositionally biased region" description="Basic and acidic residues" evidence="1">
    <location>
        <begin position="1"/>
        <end position="13"/>
    </location>
</feature>
<reference evidence="2" key="1">
    <citation type="journal article" date="2022" name="Plant J.">
        <title>Strategies of tolerance reflected in two North American maple genomes.</title>
        <authorList>
            <person name="McEvoy S.L."/>
            <person name="Sezen U.U."/>
            <person name="Trouern-Trend A."/>
            <person name="McMahon S.M."/>
            <person name="Schaberg P.G."/>
            <person name="Yang J."/>
            <person name="Wegrzyn J.L."/>
            <person name="Swenson N.G."/>
        </authorList>
    </citation>
    <scope>NUCLEOTIDE SEQUENCE</scope>
    <source>
        <strain evidence="2">91603</strain>
    </source>
</reference>
<evidence type="ECO:0000313" key="3">
    <source>
        <dbReference type="Proteomes" id="UP001064489"/>
    </source>
</evidence>
<keyword evidence="3" id="KW-1185">Reference proteome</keyword>
<reference evidence="2" key="2">
    <citation type="submission" date="2023-02" db="EMBL/GenBank/DDBJ databases">
        <authorList>
            <person name="Swenson N.G."/>
            <person name="Wegrzyn J.L."/>
            <person name="Mcevoy S.L."/>
        </authorList>
    </citation>
    <scope>NUCLEOTIDE SEQUENCE</scope>
    <source>
        <strain evidence="2">91603</strain>
        <tissue evidence="2">Leaf</tissue>
    </source>
</reference>
<dbReference type="AlphaFoldDB" id="A0AAD5NQN5"/>
<dbReference type="EMBL" id="JAJSOW010000103">
    <property type="protein sequence ID" value="KAI9174725.1"/>
    <property type="molecule type" value="Genomic_DNA"/>
</dbReference>
<comment type="caution">
    <text evidence="2">The sequence shown here is derived from an EMBL/GenBank/DDBJ whole genome shotgun (WGS) entry which is preliminary data.</text>
</comment>
<evidence type="ECO:0000256" key="1">
    <source>
        <dbReference type="SAM" id="MobiDB-lite"/>
    </source>
</evidence>
<dbReference type="Proteomes" id="UP001064489">
    <property type="component" value="Chromosome 8"/>
</dbReference>
<proteinExistence type="predicted"/>
<organism evidence="2 3">
    <name type="scientific">Acer negundo</name>
    <name type="common">Box elder</name>
    <dbReference type="NCBI Taxonomy" id="4023"/>
    <lineage>
        <taxon>Eukaryota</taxon>
        <taxon>Viridiplantae</taxon>
        <taxon>Streptophyta</taxon>
        <taxon>Embryophyta</taxon>
        <taxon>Tracheophyta</taxon>
        <taxon>Spermatophyta</taxon>
        <taxon>Magnoliopsida</taxon>
        <taxon>eudicotyledons</taxon>
        <taxon>Gunneridae</taxon>
        <taxon>Pentapetalae</taxon>
        <taxon>rosids</taxon>
        <taxon>malvids</taxon>
        <taxon>Sapindales</taxon>
        <taxon>Sapindaceae</taxon>
        <taxon>Hippocastanoideae</taxon>
        <taxon>Acereae</taxon>
        <taxon>Acer</taxon>
    </lineage>
</organism>
<evidence type="ECO:0000313" key="2">
    <source>
        <dbReference type="EMBL" id="KAI9174725.1"/>
    </source>
</evidence>
<gene>
    <name evidence="2" type="ORF">LWI28_021886</name>
</gene>
<feature type="compositionally biased region" description="Low complexity" evidence="1">
    <location>
        <begin position="39"/>
        <end position="55"/>
    </location>
</feature>